<dbReference type="InterPro" id="IPR005378">
    <property type="entry name" value="Vps35"/>
</dbReference>
<evidence type="ECO:0000313" key="9">
    <source>
        <dbReference type="Proteomes" id="UP001473302"/>
    </source>
</evidence>
<feature type="compositionally biased region" description="Polar residues" evidence="7">
    <location>
        <begin position="595"/>
        <end position="617"/>
    </location>
</feature>
<keyword evidence="3 6" id="KW-0813">Transport</keyword>
<name>A0ABP9YT71_9FUNG</name>
<evidence type="ECO:0000256" key="6">
    <source>
        <dbReference type="PIRNR" id="PIRNR009375"/>
    </source>
</evidence>
<keyword evidence="5" id="KW-0472">Membrane</keyword>
<gene>
    <name evidence="8" type="ORF">MFLAVUS_003479</name>
</gene>
<evidence type="ECO:0000256" key="1">
    <source>
        <dbReference type="ARBA" id="ARBA00004170"/>
    </source>
</evidence>
<protein>
    <recommendedName>
        <fullName evidence="6">Vacuolar protein sorting-associated protein 35</fullName>
    </recommendedName>
</protein>
<evidence type="ECO:0000256" key="7">
    <source>
        <dbReference type="SAM" id="MobiDB-lite"/>
    </source>
</evidence>
<dbReference type="PANTHER" id="PTHR11099:SF0">
    <property type="entry name" value="VACUOLAR PROTEIN SORTING-ASSOCIATED PROTEIN 35"/>
    <property type="match status" value="1"/>
</dbReference>
<comment type="function">
    <text evidence="6">Plays a role in vesicular protein sorting.</text>
</comment>
<dbReference type="Gene3D" id="1.25.40.660">
    <property type="entry name" value="Vacuolar protein sorting-associated protein 35, helical subcomplex Vps35-C"/>
    <property type="match status" value="2"/>
</dbReference>
<dbReference type="Proteomes" id="UP001473302">
    <property type="component" value="Unassembled WGS sequence"/>
</dbReference>
<dbReference type="PANTHER" id="PTHR11099">
    <property type="entry name" value="VACUOLAR SORTING PROTEIN 35"/>
    <property type="match status" value="1"/>
</dbReference>
<dbReference type="PIRSF" id="PIRSF009375">
    <property type="entry name" value="Retromer_Vps35"/>
    <property type="match status" value="1"/>
</dbReference>
<feature type="region of interest" description="Disordered" evidence="7">
    <location>
        <begin position="549"/>
        <end position="630"/>
    </location>
</feature>
<evidence type="ECO:0000256" key="3">
    <source>
        <dbReference type="ARBA" id="ARBA00022448"/>
    </source>
</evidence>
<comment type="caution">
    <text evidence="8">The sequence shown here is derived from an EMBL/GenBank/DDBJ whole genome shotgun (WGS) entry which is preliminary data.</text>
</comment>
<evidence type="ECO:0000256" key="4">
    <source>
        <dbReference type="ARBA" id="ARBA00022927"/>
    </source>
</evidence>
<organism evidence="8 9">
    <name type="scientific">Mucor flavus</name>
    <dbReference type="NCBI Taxonomy" id="439312"/>
    <lineage>
        <taxon>Eukaryota</taxon>
        <taxon>Fungi</taxon>
        <taxon>Fungi incertae sedis</taxon>
        <taxon>Mucoromycota</taxon>
        <taxon>Mucoromycotina</taxon>
        <taxon>Mucoromycetes</taxon>
        <taxon>Mucorales</taxon>
        <taxon>Mucorineae</taxon>
        <taxon>Mucoraceae</taxon>
        <taxon>Mucor</taxon>
    </lineage>
</organism>
<evidence type="ECO:0000256" key="2">
    <source>
        <dbReference type="ARBA" id="ARBA00006536"/>
    </source>
</evidence>
<evidence type="ECO:0000313" key="8">
    <source>
        <dbReference type="EMBL" id="GAA5810061.1"/>
    </source>
</evidence>
<dbReference type="InterPro" id="IPR042491">
    <property type="entry name" value="Vps35_C"/>
</dbReference>
<keyword evidence="4 6" id="KW-0653">Protein transport</keyword>
<evidence type="ECO:0000256" key="5">
    <source>
        <dbReference type="ARBA" id="ARBA00023136"/>
    </source>
</evidence>
<proteinExistence type="inferred from homology"/>
<dbReference type="Pfam" id="PF03635">
    <property type="entry name" value="Vps35"/>
    <property type="match status" value="1"/>
</dbReference>
<keyword evidence="9" id="KW-1185">Reference proteome</keyword>
<feature type="compositionally biased region" description="Acidic residues" evidence="7">
    <location>
        <begin position="571"/>
        <end position="584"/>
    </location>
</feature>
<accession>A0ABP9YT71</accession>
<dbReference type="EMBL" id="BAABUK010000006">
    <property type="protein sequence ID" value="GAA5810061.1"/>
    <property type="molecule type" value="Genomic_DNA"/>
</dbReference>
<feature type="compositionally biased region" description="Acidic residues" evidence="7">
    <location>
        <begin position="554"/>
        <end position="563"/>
    </location>
</feature>
<comment type="similarity">
    <text evidence="2 6">Belongs to the VPS35 family.</text>
</comment>
<sequence length="872" mass="100687">MGLPTNNEQETAYLKEALLAVKVQSRLMKLCLEKNKLMDGIKQCSNMLTELRTSALTPKPYFELYVSVFDTMRYLTGYLQESHESGKHHLGDLYELVQYASSIVPRLYLMITVGSIYLSVKDSPPPSEIMSDMMEMTRGVQHPIRGLFLRHYLGGMTRDYLPNNGEYLDATIEFILTNFTEMNKLWVRLQYIGHTRDKAKRESERKELGTLVGTNLVRLSQLEGVDLKVYQTSILPGMLSQIISCNDVMAQEYLMEVIIQVFPDEFHMHTLKPFLATTAQLHAKVNIRMIIMALLDRLTAFAKNEDIDGTIILEEGTTLFTMFWNEIMELVKTRQDLPVQDQTSLFVSLANFSLSCYPDRLDYIDKILLFTKESIFSKNTVDLHSKQSETNVLNLLLAPAQTWDVLTLITTLKYYQPLLAMQPYTTRKSVALAILDNILSKETKLNQPEQVYQLLEICNVLIKEESTNTTISVTQQYYGDEDDRDEKGWVARLIHLFYSDDEDVQFLLLSAARKQLETSGRNRIKVIFPSLIISSLKLAKRYYDSKRLNGKQDQEEDNVDVDDGNCKMNDDTMDMDMDHDEDDDTSTKSDDQDMNSSITSTENTDVTQATNKESSTIIEDGNRNEEQEAEEAWVKKMTTLYRFIHQIIMILCRETDDSESQCVQFAVMAGQSADYCQFEQVSYNFYLDAFKIYEESVSHSKAQFNAIVYGIGSLLKTSPRLRKDHYYNILSTKITMYCTKLLKKPDQSRSIYLSSHLWIHESPSRVLECLQKSLKIADSCMDTVTNELLFLELLNQYIYYYEQENPLITDNYLNGLIELIQSHLDVIDQPDQHPFTSNSSSLIDHDEQEMVNYITRQFDTTIVYLNLIKQRQ</sequence>
<reference evidence="8 9" key="1">
    <citation type="submission" date="2024-04" db="EMBL/GenBank/DDBJ databases">
        <title>genome sequences of Mucor flavus KT1a and Helicostylum pulchrum KT1b strains isolated from the surface of a dry-aged beef.</title>
        <authorList>
            <person name="Toyotome T."/>
            <person name="Hosono M."/>
            <person name="Torimaru M."/>
            <person name="Fukuda K."/>
            <person name="Mikami N."/>
        </authorList>
    </citation>
    <scope>NUCLEOTIDE SEQUENCE [LARGE SCALE GENOMIC DNA]</scope>
    <source>
        <strain evidence="8 9">KT1a</strain>
    </source>
</reference>
<comment type="subcellular location">
    <subcellularLocation>
        <location evidence="1">Membrane</location>
        <topology evidence="1">Peripheral membrane protein</topology>
    </subcellularLocation>
</comment>